<feature type="region of interest" description="Disordered" evidence="1">
    <location>
        <begin position="35"/>
        <end position="58"/>
    </location>
</feature>
<reference evidence="3" key="1">
    <citation type="submission" date="2020-01" db="EMBL/GenBank/DDBJ databases">
        <authorList>
            <person name="Mishra B."/>
        </authorList>
    </citation>
    <scope>NUCLEOTIDE SEQUENCE [LARGE SCALE GENOMIC DNA]</scope>
</reference>
<organism evidence="3 4">
    <name type="scientific">Microthlaspi erraticum</name>
    <dbReference type="NCBI Taxonomy" id="1685480"/>
    <lineage>
        <taxon>Eukaryota</taxon>
        <taxon>Viridiplantae</taxon>
        <taxon>Streptophyta</taxon>
        <taxon>Embryophyta</taxon>
        <taxon>Tracheophyta</taxon>
        <taxon>Spermatophyta</taxon>
        <taxon>Magnoliopsida</taxon>
        <taxon>eudicotyledons</taxon>
        <taxon>Gunneridae</taxon>
        <taxon>Pentapetalae</taxon>
        <taxon>rosids</taxon>
        <taxon>malvids</taxon>
        <taxon>Brassicales</taxon>
        <taxon>Brassicaceae</taxon>
        <taxon>Coluteocarpeae</taxon>
        <taxon>Microthlaspi</taxon>
    </lineage>
</organism>
<dbReference type="Pfam" id="PF24818">
    <property type="entry name" value="PH_TRF2_HOY1"/>
    <property type="match status" value="1"/>
</dbReference>
<gene>
    <name evidence="3" type="ORF">MERR_LOCUS3129</name>
</gene>
<dbReference type="OrthoDB" id="1086017at2759"/>
<dbReference type="EMBL" id="CACVBM020000210">
    <property type="protein sequence ID" value="CAA7015894.1"/>
    <property type="molecule type" value="Genomic_DNA"/>
</dbReference>
<dbReference type="InterPro" id="IPR057939">
    <property type="entry name" value="TRF2_HOY1_PH"/>
</dbReference>
<keyword evidence="4" id="KW-1185">Reference proteome</keyword>
<sequence>MQYPPLNLPLTKTPEFLAKIQSILNEYYPCTHQQKPHGFTETTTTLTPPETPKSSEKPKAINFPVSKITIGQWTHTAVYPDDLKAKFYFAKRKLMWEILDNVQTGTQVARLKRKIEIQWVDVLSLRKTFHSHDETGTLEVELGKRPTFFVETNPQAGKHTQWKQMDQDFTLDQSASKCRRHTLHFAAGVLQKNFEKIMSSHSFWSKLSMVTFPVLPPYFDIGYGNNNNNSSLYGQCQTFSSNVNNDHLQYNPQGLGHVPDHGEVNFKMATPFCANDGRQINSFVHENRQNETMNQLPGTQVRQPSSQLNNMGSYFSGSQYSNPMSQMINTGDFRGLDTRADYSMVNQHMNQVPSIHRVGPYPQGYFVRGDPQNMEHTRMDGSIQTNNICGCGQHFSNDECSMPPDS</sequence>
<dbReference type="AlphaFoldDB" id="A0A6D2HJ33"/>
<evidence type="ECO:0000313" key="3">
    <source>
        <dbReference type="EMBL" id="CAA7015894.1"/>
    </source>
</evidence>
<protein>
    <recommendedName>
        <fullName evidence="2">TRF2/HOY1 PH-like domain-containing protein</fullName>
    </recommendedName>
</protein>
<proteinExistence type="predicted"/>
<accession>A0A6D2HJ33</accession>
<dbReference type="PANTHER" id="PTHR33494:SF5">
    <property type="entry name" value="F10A16.6 PROTEIN"/>
    <property type="match status" value="1"/>
</dbReference>
<evidence type="ECO:0000259" key="2">
    <source>
        <dbReference type="Pfam" id="PF24818"/>
    </source>
</evidence>
<evidence type="ECO:0000256" key="1">
    <source>
        <dbReference type="SAM" id="MobiDB-lite"/>
    </source>
</evidence>
<dbReference type="Proteomes" id="UP000467841">
    <property type="component" value="Unassembled WGS sequence"/>
</dbReference>
<evidence type="ECO:0000313" key="4">
    <source>
        <dbReference type="Proteomes" id="UP000467841"/>
    </source>
</evidence>
<dbReference type="PANTHER" id="PTHR33494">
    <property type="entry name" value="OS02G0793800 PROTEIN"/>
    <property type="match status" value="1"/>
</dbReference>
<feature type="domain" description="TRF2/HOY1 PH-like" evidence="2">
    <location>
        <begin position="62"/>
        <end position="191"/>
    </location>
</feature>
<name>A0A6D2HJ33_9BRAS</name>
<comment type="caution">
    <text evidence="3">The sequence shown here is derived from an EMBL/GenBank/DDBJ whole genome shotgun (WGS) entry which is preliminary data.</text>
</comment>